<keyword evidence="5" id="KW-1185">Reference proteome</keyword>
<evidence type="ECO:0000313" key="4">
    <source>
        <dbReference type="EMBL" id="RJK96828.1"/>
    </source>
</evidence>
<dbReference type="InterPro" id="IPR021878">
    <property type="entry name" value="TgpA_N"/>
</dbReference>
<dbReference type="OrthoDB" id="9804023at2"/>
<comment type="caution">
    <text evidence="4">The sequence shown here is derived from an EMBL/GenBank/DDBJ whole genome shotgun (WGS) entry which is preliminary data.</text>
</comment>
<evidence type="ECO:0000256" key="1">
    <source>
        <dbReference type="SAM" id="MobiDB-lite"/>
    </source>
</evidence>
<keyword evidence="2" id="KW-0812">Transmembrane</keyword>
<name>A0A3A3Z532_9ACTN</name>
<protein>
    <submittedName>
        <fullName evidence="4">Transglutaminase domain-containing protein</fullName>
    </submittedName>
</protein>
<dbReference type="InterPro" id="IPR052901">
    <property type="entry name" value="Bact_TGase-like"/>
</dbReference>
<dbReference type="InterPro" id="IPR038765">
    <property type="entry name" value="Papain-like_cys_pep_sf"/>
</dbReference>
<feature type="compositionally biased region" description="Low complexity" evidence="1">
    <location>
        <begin position="556"/>
        <end position="565"/>
    </location>
</feature>
<dbReference type="EMBL" id="QZEZ01000002">
    <property type="protein sequence ID" value="RJK96828.1"/>
    <property type="molecule type" value="Genomic_DNA"/>
</dbReference>
<feature type="transmembrane region" description="Helical" evidence="2">
    <location>
        <begin position="217"/>
        <end position="235"/>
    </location>
</feature>
<dbReference type="PANTHER" id="PTHR42736">
    <property type="entry name" value="PROTEIN-GLUTAMINE GAMMA-GLUTAMYLTRANSFERASE"/>
    <property type="match status" value="1"/>
</dbReference>
<dbReference type="AlphaFoldDB" id="A0A3A3Z532"/>
<dbReference type="Pfam" id="PF11992">
    <property type="entry name" value="TgpA_N"/>
    <property type="match status" value="1"/>
</dbReference>
<feature type="transmembrane region" description="Helical" evidence="2">
    <location>
        <begin position="31"/>
        <end position="49"/>
    </location>
</feature>
<reference evidence="4 5" key="1">
    <citation type="submission" date="2018-09" db="EMBL/GenBank/DDBJ databases">
        <title>YIM 75000 draft genome.</title>
        <authorList>
            <person name="Tang S."/>
            <person name="Feng Y."/>
        </authorList>
    </citation>
    <scope>NUCLEOTIDE SEQUENCE [LARGE SCALE GENOMIC DNA]</scope>
    <source>
        <strain evidence="4 5">YIM 75000</strain>
    </source>
</reference>
<dbReference type="SMART" id="SM00460">
    <property type="entry name" value="TGc"/>
    <property type="match status" value="1"/>
</dbReference>
<evidence type="ECO:0000259" key="3">
    <source>
        <dbReference type="SMART" id="SM00460"/>
    </source>
</evidence>
<organism evidence="4 5">
    <name type="scientific">Vallicoccus soli</name>
    <dbReference type="NCBI Taxonomy" id="2339232"/>
    <lineage>
        <taxon>Bacteria</taxon>
        <taxon>Bacillati</taxon>
        <taxon>Actinomycetota</taxon>
        <taxon>Actinomycetes</taxon>
        <taxon>Motilibacterales</taxon>
        <taxon>Vallicoccaceae</taxon>
        <taxon>Vallicoccus</taxon>
    </lineage>
</organism>
<dbReference type="Gene3D" id="3.10.620.30">
    <property type="match status" value="1"/>
</dbReference>
<accession>A0A3A3Z532</accession>
<evidence type="ECO:0000313" key="5">
    <source>
        <dbReference type="Proteomes" id="UP000265614"/>
    </source>
</evidence>
<dbReference type="InterPro" id="IPR002931">
    <property type="entry name" value="Transglutaminase-like"/>
</dbReference>
<evidence type="ECO:0000256" key="2">
    <source>
        <dbReference type="SAM" id="Phobius"/>
    </source>
</evidence>
<feature type="transmembrane region" description="Helical" evidence="2">
    <location>
        <begin position="118"/>
        <end position="137"/>
    </location>
</feature>
<dbReference type="PANTHER" id="PTHR42736:SF1">
    <property type="entry name" value="PROTEIN-GLUTAMINE GAMMA-GLUTAMYLTRANSFERASE"/>
    <property type="match status" value="1"/>
</dbReference>
<dbReference type="Proteomes" id="UP000265614">
    <property type="component" value="Unassembled WGS sequence"/>
</dbReference>
<feature type="region of interest" description="Disordered" evidence="1">
    <location>
        <begin position="556"/>
        <end position="605"/>
    </location>
</feature>
<dbReference type="Pfam" id="PF01841">
    <property type="entry name" value="Transglut_core"/>
    <property type="match status" value="1"/>
</dbReference>
<feature type="transmembrane region" description="Helical" evidence="2">
    <location>
        <begin position="144"/>
        <end position="160"/>
    </location>
</feature>
<dbReference type="RefSeq" id="WP_119949544.1">
    <property type="nucleotide sequence ID" value="NZ_QZEZ01000002.1"/>
</dbReference>
<dbReference type="SUPFAM" id="SSF54001">
    <property type="entry name" value="Cysteine proteinases"/>
    <property type="match status" value="1"/>
</dbReference>
<feature type="transmembrane region" description="Helical" evidence="2">
    <location>
        <begin position="61"/>
        <end position="85"/>
    </location>
</feature>
<proteinExistence type="predicted"/>
<sequence length="765" mass="79907">MTHRTRLTAASALATLLAATCLHALYGSGAWVVPTVLAVAAVAAGAGAARHLLLPRTLVPVAGLLGLLLLLVGWFAGQQALLWVLPTPAALGALRDLLEQGGVLLGEYAAPVPPEPGLLLLAAGGVGLLAVVVDTLAVTLRRPALAGLALGALWVVPPAVTVEGVGWVPFCLGAAGWLLLLMLDNRERVTRWGRQVDGTGRSAYESARPLGVVGRRVGAASLAAAVAVPALLPGLTSGLLDGTLGPGGGGGGSGGTTVDVSNPLIDLGADLNRPEDRELIRYRTTDESPGYLRLVVLDDFTGRTWAPTELEVDDDQTVQRGLAEPVGLRSGVATAGVTTDVEVLDYRTRWLPLPYPAQQVDVEGHWLWDEETFNVFSTDITTEDLDYRVRSLDVVPTAEQLRDAGRTEGLDRFLALPDGVPEPVLEAARERTRGAETPYDQALALQEWFRDPDVFTYDEEAPDGNGVEALEAFLADRRGFCVHFASAMAVMARSLGIPARVAVGFTPGQRVEGGGYSVGSHDAHAWPELYFEGVGWVPFEPTPAARTGFGFDWAQPEAPEAATPTPSAPTPAPTAAVPGSQGGADRSVDPLAVEGSSGSGGGGGPDVPWRGLGALALAALALLSPALARAAVRHRRWSRATTPAALAAAAWAELLDTAVDHGATLPPAAATPRRVAEDLAHQGRLGEAPAAAAARVARAAERLAYARDVGDVGDLRADVEAVEDALVERSGRRGSWRARLLPASLTRSARTGLDSLRARPLPARR</sequence>
<keyword evidence="2" id="KW-1133">Transmembrane helix</keyword>
<gene>
    <name evidence="4" type="ORF">D5H78_06075</name>
</gene>
<keyword evidence="2" id="KW-0472">Membrane</keyword>
<feature type="domain" description="Transglutaminase-like" evidence="3">
    <location>
        <begin position="473"/>
        <end position="543"/>
    </location>
</feature>
<feature type="transmembrane region" description="Helical" evidence="2">
    <location>
        <begin position="166"/>
        <end position="183"/>
    </location>
</feature>